<evidence type="ECO:0000256" key="10">
    <source>
        <dbReference type="PIRNR" id="PIRNR017385"/>
    </source>
</evidence>
<evidence type="ECO:0000256" key="2">
    <source>
        <dbReference type="ARBA" id="ARBA00004651"/>
    </source>
</evidence>
<proteinExistence type="inferred from homology"/>
<comment type="caution">
    <text evidence="12">The sequence shown here is derived from an EMBL/GenBank/DDBJ whole genome shotgun (WGS) entry which is preliminary data.</text>
</comment>
<dbReference type="PIRSF" id="PIRSF017385">
    <property type="entry name" value="CtaF"/>
    <property type="match status" value="1"/>
</dbReference>
<keyword evidence="4 10" id="KW-1003">Cell membrane</keyword>
<evidence type="ECO:0000256" key="8">
    <source>
        <dbReference type="ARBA" id="ARBA00023136"/>
    </source>
</evidence>
<dbReference type="AlphaFoldDB" id="A0A8J2XLI2"/>
<keyword evidence="7 11" id="KW-1133">Transmembrane helix</keyword>
<evidence type="ECO:0000256" key="7">
    <source>
        <dbReference type="ARBA" id="ARBA00022989"/>
    </source>
</evidence>
<keyword evidence="13" id="KW-1185">Reference proteome</keyword>
<dbReference type="Pfam" id="PF12270">
    <property type="entry name" value="Cyt_c_ox_IV"/>
    <property type="match status" value="1"/>
</dbReference>
<feature type="transmembrane region" description="Helical" evidence="11">
    <location>
        <begin position="33"/>
        <end position="53"/>
    </location>
</feature>
<keyword evidence="8 10" id="KW-0472">Membrane</keyword>
<accession>A0A8J2XLI2</accession>
<dbReference type="GO" id="GO:0004129">
    <property type="term" value="F:cytochrome-c oxidase activity"/>
    <property type="evidence" value="ECO:0007669"/>
    <property type="project" value="UniProtKB-EC"/>
</dbReference>
<dbReference type="GO" id="GO:0005886">
    <property type="term" value="C:plasma membrane"/>
    <property type="evidence" value="ECO:0007669"/>
    <property type="project" value="UniProtKB-SubCell"/>
</dbReference>
<comment type="catalytic activity">
    <reaction evidence="9 10">
        <text>4 Fe(II)-[cytochrome c] + O2 + 8 H(+)(in) = 4 Fe(III)-[cytochrome c] + 2 H2O + 4 H(+)(out)</text>
        <dbReference type="Rhea" id="RHEA:11436"/>
        <dbReference type="Rhea" id="RHEA-COMP:10350"/>
        <dbReference type="Rhea" id="RHEA-COMP:14399"/>
        <dbReference type="ChEBI" id="CHEBI:15377"/>
        <dbReference type="ChEBI" id="CHEBI:15378"/>
        <dbReference type="ChEBI" id="CHEBI:15379"/>
        <dbReference type="ChEBI" id="CHEBI:29033"/>
        <dbReference type="ChEBI" id="CHEBI:29034"/>
        <dbReference type="EC" id="7.1.1.9"/>
    </reaction>
</comment>
<comment type="function">
    <text evidence="1 10">Part of cytochrome c oxidase, its function is unknown.</text>
</comment>
<evidence type="ECO:0000256" key="6">
    <source>
        <dbReference type="ARBA" id="ARBA00022967"/>
    </source>
</evidence>
<evidence type="ECO:0000256" key="4">
    <source>
        <dbReference type="ARBA" id="ARBA00022475"/>
    </source>
</evidence>
<dbReference type="EC" id="7.1.1.9" evidence="10"/>
<gene>
    <name evidence="12" type="primary">ctaF</name>
    <name evidence="12" type="ORF">GCM10011333_27280</name>
</gene>
<dbReference type="InterPro" id="IPR021050">
    <property type="entry name" value="Cyt_c_oxidase_su4_actinobac"/>
</dbReference>
<dbReference type="Proteomes" id="UP000616114">
    <property type="component" value="Unassembled WGS sequence"/>
</dbReference>
<dbReference type="EMBL" id="BMFY01000013">
    <property type="protein sequence ID" value="GGA22830.1"/>
    <property type="molecule type" value="Genomic_DNA"/>
</dbReference>
<name>A0A8J2XLI2_9MICO</name>
<evidence type="ECO:0000256" key="9">
    <source>
        <dbReference type="ARBA" id="ARBA00047816"/>
    </source>
</evidence>
<comment type="similarity">
    <text evidence="3 10">Belongs to the cytochrome c oxidase bacterial subunit CtaF family.</text>
</comment>
<reference evidence="12" key="2">
    <citation type="submission" date="2020-09" db="EMBL/GenBank/DDBJ databases">
        <authorList>
            <person name="Sun Q."/>
            <person name="Zhou Y."/>
        </authorList>
    </citation>
    <scope>NUCLEOTIDE SEQUENCE</scope>
    <source>
        <strain evidence="12">CGMCC 1.12785</strain>
    </source>
</reference>
<protein>
    <recommendedName>
        <fullName evidence="10">Cytochrome c oxidase polypeptide 4</fullName>
        <ecNumber evidence="10">7.1.1.9</ecNumber>
    </recommendedName>
    <alternativeName>
        <fullName evidence="10">Cytochrome aa3 subunit 4</fullName>
    </alternativeName>
    <alternativeName>
        <fullName evidence="10">Cytochrome c oxidase polypeptide IV</fullName>
    </alternativeName>
</protein>
<dbReference type="GO" id="GO:0022900">
    <property type="term" value="P:electron transport chain"/>
    <property type="evidence" value="ECO:0007669"/>
    <property type="project" value="InterPro"/>
</dbReference>
<keyword evidence="6 10" id="KW-1278">Translocase</keyword>
<comment type="subunit">
    <text evidence="10">Associates with subunits I, II and III to form cytochrome c oxidase.</text>
</comment>
<evidence type="ECO:0000256" key="1">
    <source>
        <dbReference type="ARBA" id="ARBA00002536"/>
    </source>
</evidence>
<keyword evidence="5 11" id="KW-0812">Transmembrane</keyword>
<reference evidence="12" key="1">
    <citation type="journal article" date="2014" name="Int. J. Syst. Evol. Microbiol.">
        <title>Complete genome sequence of Corynebacterium casei LMG S-19264T (=DSM 44701T), isolated from a smear-ripened cheese.</title>
        <authorList>
            <consortium name="US DOE Joint Genome Institute (JGI-PGF)"/>
            <person name="Walter F."/>
            <person name="Albersmeier A."/>
            <person name="Kalinowski J."/>
            <person name="Ruckert C."/>
        </authorList>
    </citation>
    <scope>NUCLEOTIDE SEQUENCE</scope>
    <source>
        <strain evidence="12">CGMCC 1.12785</strain>
    </source>
</reference>
<feature type="transmembrane region" description="Helical" evidence="11">
    <location>
        <begin position="110"/>
        <end position="127"/>
    </location>
</feature>
<organism evidence="12 13">
    <name type="scientific">Sediminivirga luteola</name>
    <dbReference type="NCBI Taxonomy" id="1774748"/>
    <lineage>
        <taxon>Bacteria</taxon>
        <taxon>Bacillati</taxon>
        <taxon>Actinomycetota</taxon>
        <taxon>Actinomycetes</taxon>
        <taxon>Micrococcales</taxon>
        <taxon>Brevibacteriaceae</taxon>
        <taxon>Sediminivirga</taxon>
    </lineage>
</organism>
<feature type="transmembrane region" description="Helical" evidence="11">
    <location>
        <begin position="85"/>
        <end position="104"/>
    </location>
</feature>
<comment type="subcellular location">
    <subcellularLocation>
        <location evidence="2">Cell membrane</location>
        <topology evidence="2">Multi-pass membrane protein</topology>
    </subcellularLocation>
</comment>
<evidence type="ECO:0000256" key="3">
    <source>
        <dbReference type="ARBA" id="ARBA00006870"/>
    </source>
</evidence>
<sequence length="133" mass="14402">MKTAGWLFFAGTFFFIPAGLVYGILTDWNELVGAPAVLLTGGMSLMIGVYLLLVHKNFGVQSQDLETANIEDADAEYGFYSPWSWWPLVLGAGAALAFAGVAIGWWSVPFGAVIAFIGVFGWVYEYSSGQHAH</sequence>
<evidence type="ECO:0000313" key="13">
    <source>
        <dbReference type="Proteomes" id="UP000616114"/>
    </source>
</evidence>
<evidence type="ECO:0000313" key="12">
    <source>
        <dbReference type="EMBL" id="GGA22830.1"/>
    </source>
</evidence>
<evidence type="ECO:0000256" key="11">
    <source>
        <dbReference type="SAM" id="Phobius"/>
    </source>
</evidence>
<dbReference type="RefSeq" id="WP_188551453.1">
    <property type="nucleotide sequence ID" value="NZ_BMFY01000013.1"/>
</dbReference>
<evidence type="ECO:0000256" key="5">
    <source>
        <dbReference type="ARBA" id="ARBA00022692"/>
    </source>
</evidence>